<reference evidence="8 9" key="1">
    <citation type="submission" date="2020-08" db="EMBL/GenBank/DDBJ databases">
        <title>Genome sequence of Rhizobiales bacterium strain IZ6.</title>
        <authorList>
            <person name="Nakai R."/>
            <person name="Naganuma T."/>
        </authorList>
    </citation>
    <scope>NUCLEOTIDE SEQUENCE [LARGE SCALE GENOMIC DNA]</scope>
    <source>
        <strain evidence="8 9">IZ6</strain>
    </source>
</reference>
<evidence type="ECO:0000256" key="3">
    <source>
        <dbReference type="ARBA" id="ARBA00022475"/>
    </source>
</evidence>
<dbReference type="AlphaFoldDB" id="A0A6S6QQ66"/>
<dbReference type="KEGG" id="tso:IZ6_19140"/>
<evidence type="ECO:0000256" key="1">
    <source>
        <dbReference type="ARBA" id="ARBA00004651"/>
    </source>
</evidence>
<dbReference type="PANTHER" id="PTHR43663">
    <property type="entry name" value="CHROMATE TRANSPORT PROTEIN-RELATED"/>
    <property type="match status" value="1"/>
</dbReference>
<keyword evidence="3" id="KW-1003">Cell membrane</keyword>
<comment type="subcellular location">
    <subcellularLocation>
        <location evidence="1">Cell membrane</location>
        <topology evidence="1">Multi-pass membrane protein</topology>
    </subcellularLocation>
</comment>
<dbReference type="PANTHER" id="PTHR43663:SF1">
    <property type="entry name" value="CHROMATE TRANSPORTER"/>
    <property type="match status" value="1"/>
</dbReference>
<feature type="transmembrane region" description="Helical" evidence="7">
    <location>
        <begin position="111"/>
        <end position="131"/>
    </location>
</feature>
<proteinExistence type="inferred from homology"/>
<keyword evidence="5 7" id="KW-1133">Transmembrane helix</keyword>
<dbReference type="Pfam" id="PF02417">
    <property type="entry name" value="Chromate_transp"/>
    <property type="match status" value="1"/>
</dbReference>
<evidence type="ECO:0000256" key="7">
    <source>
        <dbReference type="SAM" id="Phobius"/>
    </source>
</evidence>
<dbReference type="InterPro" id="IPR003370">
    <property type="entry name" value="Chromate_transpt"/>
</dbReference>
<dbReference type="GO" id="GO:0005886">
    <property type="term" value="C:plasma membrane"/>
    <property type="evidence" value="ECO:0007669"/>
    <property type="project" value="UniProtKB-SubCell"/>
</dbReference>
<evidence type="ECO:0000313" key="8">
    <source>
        <dbReference type="EMBL" id="BCJ91179.1"/>
    </source>
</evidence>
<evidence type="ECO:0000256" key="6">
    <source>
        <dbReference type="ARBA" id="ARBA00023136"/>
    </source>
</evidence>
<keyword evidence="6 7" id="KW-0472">Membrane</keyword>
<keyword evidence="9" id="KW-1185">Reference proteome</keyword>
<evidence type="ECO:0000313" key="9">
    <source>
        <dbReference type="Proteomes" id="UP000515317"/>
    </source>
</evidence>
<dbReference type="Proteomes" id="UP000515317">
    <property type="component" value="Chromosome"/>
</dbReference>
<evidence type="ECO:0000256" key="5">
    <source>
        <dbReference type="ARBA" id="ARBA00022989"/>
    </source>
</evidence>
<evidence type="ECO:0000256" key="4">
    <source>
        <dbReference type="ARBA" id="ARBA00022692"/>
    </source>
</evidence>
<dbReference type="GO" id="GO:0015109">
    <property type="term" value="F:chromate transmembrane transporter activity"/>
    <property type="evidence" value="ECO:0007669"/>
    <property type="project" value="InterPro"/>
</dbReference>
<keyword evidence="4 7" id="KW-0812">Transmembrane</keyword>
<name>A0A6S6QQ66_9HYPH</name>
<dbReference type="InterPro" id="IPR052518">
    <property type="entry name" value="CHR_Transporter"/>
</dbReference>
<feature type="transmembrane region" description="Helical" evidence="7">
    <location>
        <begin position="6"/>
        <end position="27"/>
    </location>
</feature>
<dbReference type="RefSeq" id="WP_222874842.1">
    <property type="nucleotide sequence ID" value="NZ_AP023361.1"/>
</dbReference>
<evidence type="ECO:0000256" key="2">
    <source>
        <dbReference type="ARBA" id="ARBA00005262"/>
    </source>
</evidence>
<feature type="transmembrane region" description="Helical" evidence="7">
    <location>
        <begin position="78"/>
        <end position="99"/>
    </location>
</feature>
<accession>A0A6S6QQ66</accession>
<feature type="transmembrane region" description="Helical" evidence="7">
    <location>
        <begin position="47"/>
        <end position="72"/>
    </location>
</feature>
<dbReference type="EMBL" id="AP023361">
    <property type="protein sequence ID" value="BCJ91179.1"/>
    <property type="molecule type" value="Genomic_DNA"/>
</dbReference>
<comment type="similarity">
    <text evidence="2">Belongs to the chromate ion transporter (CHR) (TC 2.A.51) family.</text>
</comment>
<sequence length="175" mass="18696">MNSDLGKLIAMFAPLSLISIGGINSTFPEMHRLAVEVHQWMSDEEFVRLYAISQAAPGPNLMVVTLIGWHVAGMLGGFVSMAAIVLPSATMTYFIARAWTRFREAKWRKAVQAGMIPVTLALVASSAYILVATVSRGSVLLILVTIATAILTTLTKVHPLLPLAAAGALGYFGVL</sequence>
<protein>
    <submittedName>
        <fullName evidence="8">Chromate transporter</fullName>
    </submittedName>
</protein>
<gene>
    <name evidence="8" type="primary">chrA1</name>
    <name evidence="8" type="ORF">IZ6_19140</name>
</gene>
<feature type="transmembrane region" description="Helical" evidence="7">
    <location>
        <begin position="137"/>
        <end position="154"/>
    </location>
</feature>
<organism evidence="8 9">
    <name type="scientific">Terrihabitans soli</name>
    <dbReference type="NCBI Taxonomy" id="708113"/>
    <lineage>
        <taxon>Bacteria</taxon>
        <taxon>Pseudomonadati</taxon>
        <taxon>Pseudomonadota</taxon>
        <taxon>Alphaproteobacteria</taxon>
        <taxon>Hyphomicrobiales</taxon>
        <taxon>Terrihabitans</taxon>
    </lineage>
</organism>